<comment type="caution">
    <text evidence="4">The sequence shown here is derived from an EMBL/GenBank/DDBJ whole genome shotgun (WGS) entry which is preliminary data.</text>
</comment>
<evidence type="ECO:0000313" key="5">
    <source>
        <dbReference type="Proteomes" id="UP001482620"/>
    </source>
</evidence>
<evidence type="ECO:0000256" key="1">
    <source>
        <dbReference type="ARBA" id="ARBA00004370"/>
    </source>
</evidence>
<feature type="domain" description="Bacterial surface antigen (D15)" evidence="3">
    <location>
        <begin position="4"/>
        <end position="95"/>
    </location>
</feature>
<dbReference type="InterPro" id="IPR000184">
    <property type="entry name" value="Bac_surfAg_D15"/>
</dbReference>
<dbReference type="Gene3D" id="2.40.160.50">
    <property type="entry name" value="membrane protein fhac: a member of the omp85/tpsb transporter family"/>
    <property type="match status" value="1"/>
</dbReference>
<gene>
    <name evidence="4" type="primary">SAMM50A_2</name>
    <name evidence="4" type="ORF">ILYODFUR_037633</name>
</gene>
<dbReference type="Proteomes" id="UP001482620">
    <property type="component" value="Unassembled WGS sequence"/>
</dbReference>
<comment type="subcellular location">
    <subcellularLocation>
        <location evidence="1">Membrane</location>
    </subcellularLocation>
</comment>
<name>A0ABV0VC80_9TELE</name>
<dbReference type="EMBL" id="JAHRIQ010101155">
    <property type="protein sequence ID" value="MEQ2253933.1"/>
    <property type="molecule type" value="Genomic_DNA"/>
</dbReference>
<feature type="non-terminal residue" evidence="4">
    <location>
        <position position="1"/>
    </location>
</feature>
<accession>A0ABV0VC80</accession>
<evidence type="ECO:0000259" key="3">
    <source>
        <dbReference type="Pfam" id="PF01103"/>
    </source>
</evidence>
<proteinExistence type="predicted"/>
<keyword evidence="2" id="KW-0472">Membrane</keyword>
<dbReference type="Pfam" id="PF01103">
    <property type="entry name" value="Omp85"/>
    <property type="match status" value="1"/>
</dbReference>
<sequence length="101" mass="11406">FPLWKTNQTLKWEGVWRELGSLGQTASFAIREESGHSLKSSLSHAMVIDSRNSSILPRKGGLLKIHQELAGYTGGDTSFLKEDFEIQLNKSLIWDSVRFNI</sequence>
<keyword evidence="5" id="KW-1185">Reference proteome</keyword>
<organism evidence="4 5">
    <name type="scientific">Ilyodon furcidens</name>
    <name type="common">goldbreast splitfin</name>
    <dbReference type="NCBI Taxonomy" id="33524"/>
    <lineage>
        <taxon>Eukaryota</taxon>
        <taxon>Metazoa</taxon>
        <taxon>Chordata</taxon>
        <taxon>Craniata</taxon>
        <taxon>Vertebrata</taxon>
        <taxon>Euteleostomi</taxon>
        <taxon>Actinopterygii</taxon>
        <taxon>Neopterygii</taxon>
        <taxon>Teleostei</taxon>
        <taxon>Neoteleostei</taxon>
        <taxon>Acanthomorphata</taxon>
        <taxon>Ovalentaria</taxon>
        <taxon>Atherinomorphae</taxon>
        <taxon>Cyprinodontiformes</taxon>
        <taxon>Goodeidae</taxon>
        <taxon>Ilyodon</taxon>
    </lineage>
</organism>
<reference evidence="4 5" key="1">
    <citation type="submission" date="2021-06" db="EMBL/GenBank/DDBJ databases">
        <authorList>
            <person name="Palmer J.M."/>
        </authorList>
    </citation>
    <scope>NUCLEOTIDE SEQUENCE [LARGE SCALE GENOMIC DNA]</scope>
    <source>
        <strain evidence="5">if_2019</strain>
        <tissue evidence="4">Muscle</tissue>
    </source>
</reference>
<evidence type="ECO:0000256" key="2">
    <source>
        <dbReference type="ARBA" id="ARBA00023136"/>
    </source>
</evidence>
<protein>
    <submittedName>
        <fullName evidence="4">Sorting and assembly machinery component 50 A</fullName>
    </submittedName>
</protein>
<evidence type="ECO:0000313" key="4">
    <source>
        <dbReference type="EMBL" id="MEQ2253933.1"/>
    </source>
</evidence>